<dbReference type="Proteomes" id="UP000001197">
    <property type="component" value="Chromosome 7"/>
</dbReference>
<dbReference type="HOGENOM" id="CLU_1077697_0_0_1"/>
<evidence type="ECO:0000256" key="1">
    <source>
        <dbReference type="SAM" id="MobiDB-lite"/>
    </source>
</evidence>
<protein>
    <submittedName>
        <fullName evidence="3">Podospora anserina S mat+ genomic DNA chromosome 7, supercontig 1</fullName>
    </submittedName>
</protein>
<dbReference type="OrthoDB" id="5427833at2759"/>
<reference evidence="3" key="2">
    <citation type="submission" date="2008-07" db="EMBL/GenBank/DDBJ databases">
        <authorList>
            <person name="Genoscope - CEA"/>
        </authorList>
    </citation>
    <scope>NUCLEOTIDE SEQUENCE</scope>
    <source>
        <strain evidence="3">S mat+</strain>
    </source>
</reference>
<feature type="chain" id="PRO_5007639027" evidence="2">
    <location>
        <begin position="24"/>
        <end position="275"/>
    </location>
</feature>
<dbReference type="InParanoid" id="B2AW48"/>
<reference evidence="5" key="3">
    <citation type="journal article" date="2014" name="Genetics">
        <title>Maintaining two mating types: Structure of the mating type locus and its role in heterokaryosis in Podospora anserina.</title>
        <authorList>
            <person name="Grognet P."/>
            <person name="Bidard F."/>
            <person name="Kuchly C."/>
            <person name="Tong L.C.H."/>
            <person name="Coppin E."/>
            <person name="Benkhali J.A."/>
            <person name="Couloux A."/>
            <person name="Wincker P."/>
            <person name="Debuchy R."/>
            <person name="Silar P."/>
        </authorList>
    </citation>
    <scope>GENOME REANNOTATION</scope>
    <source>
        <strain evidence="5">S / ATCC MYA-4624 / DSM 980 / FGSC 10383</strain>
    </source>
</reference>
<dbReference type="AlphaFoldDB" id="B2AW48"/>
<keyword evidence="2" id="KW-0732">Signal</keyword>
<dbReference type="eggNOG" id="ENOG502QVGS">
    <property type="taxonomic scope" value="Eukaryota"/>
</dbReference>
<dbReference type="EMBL" id="CU633900">
    <property type="protein sequence ID" value="CAP68622.1"/>
    <property type="molecule type" value="Genomic_DNA"/>
</dbReference>
<accession>B2AW48</accession>
<proteinExistence type="predicted"/>
<feature type="compositionally biased region" description="Low complexity" evidence="1">
    <location>
        <begin position="166"/>
        <end position="186"/>
    </location>
</feature>
<sequence length="275" mass="28819">MFNHNRIPHLLLTILSLSSLSTAQDDTSSVTSASFLSLSDLQLIPSLAIPISCILSYNAPILNCRKFDIAQGQCTIACRRGIRDKEDSLRERCSDVAVTRGSWLWLALQGGLGQALCRAPGQGTVVTSTIRPTASTSSTMVRETTVTRSEGQGDEMLTFTTVRPPTSSSAVVETTTATTTTTTSEAVRGDETTTSLPTIIPTFVQSAGPSATSSEEAPAETGGGDEENVVVVPGGGGGSPFDTVLAVNAGESLKERSNLGLVMGTVIGIGMMFWR</sequence>
<keyword evidence="5" id="KW-1185">Reference proteome</keyword>
<dbReference type="RefSeq" id="XP_001907949.1">
    <property type="nucleotide sequence ID" value="XM_001907914.1"/>
</dbReference>
<evidence type="ECO:0000256" key="2">
    <source>
        <dbReference type="SAM" id="SignalP"/>
    </source>
</evidence>
<feature type="signal peptide" evidence="2">
    <location>
        <begin position="1"/>
        <end position="23"/>
    </location>
</feature>
<dbReference type="KEGG" id="pan:PODANSg4984"/>
<gene>
    <name evidence="3" type="ORF">PODANS_7_5935</name>
</gene>
<reference evidence="4" key="4">
    <citation type="submission" date="2014-09" db="EMBL/GenBank/DDBJ databases">
        <title>Maintaining two mating types: Structure of the mating type locus and its role in heterokaryosis in Podospora anserina.</title>
        <authorList>
            <person name="Grognet P."/>
            <person name="Bidard F."/>
            <person name="Kuchly C."/>
            <person name="Chan Ho Tong L."/>
            <person name="Coppin E."/>
            <person name="Ait Benkhali J."/>
            <person name="Couloux A."/>
            <person name="Wincker P."/>
            <person name="Debuchy R."/>
            <person name="Silar P."/>
        </authorList>
    </citation>
    <scope>NUCLEOTIDE SEQUENCE</scope>
</reference>
<evidence type="ECO:0000313" key="3">
    <source>
        <dbReference type="EMBL" id="CAP68622.1"/>
    </source>
</evidence>
<feature type="region of interest" description="Disordered" evidence="1">
    <location>
        <begin position="205"/>
        <end position="226"/>
    </location>
</feature>
<evidence type="ECO:0000313" key="4">
    <source>
        <dbReference type="EMBL" id="CDP32095.1"/>
    </source>
</evidence>
<reference evidence="3 5" key="1">
    <citation type="journal article" date="2008" name="Genome Biol.">
        <title>The genome sequence of the model ascomycete fungus Podospora anserina.</title>
        <authorList>
            <person name="Espagne E."/>
            <person name="Lespinet O."/>
            <person name="Malagnac F."/>
            <person name="Da Silva C."/>
            <person name="Jaillon O."/>
            <person name="Porcel B.M."/>
            <person name="Couloux A."/>
            <person name="Aury J.-M."/>
            <person name="Segurens B."/>
            <person name="Poulain J."/>
            <person name="Anthouard V."/>
            <person name="Grossetete S."/>
            <person name="Khalili H."/>
            <person name="Coppin E."/>
            <person name="Dequard-Chablat M."/>
            <person name="Picard M."/>
            <person name="Contamine V."/>
            <person name="Arnaise S."/>
            <person name="Bourdais A."/>
            <person name="Berteaux-Lecellier V."/>
            <person name="Gautheret D."/>
            <person name="de Vries R.P."/>
            <person name="Battaglia E."/>
            <person name="Coutinho P.M."/>
            <person name="Danchin E.G.J."/>
            <person name="Henrissat B."/>
            <person name="El Khoury R."/>
            <person name="Sainsard-Chanet A."/>
            <person name="Boivin A."/>
            <person name="Pinan-Lucarre B."/>
            <person name="Sellem C.H."/>
            <person name="Debuchy R."/>
            <person name="Wincker P."/>
            <person name="Weissenbach J."/>
            <person name="Silar P."/>
        </authorList>
    </citation>
    <scope>NUCLEOTIDE SEQUENCE [LARGE SCALE GENOMIC DNA]</scope>
    <source>
        <strain evidence="5">S / ATCC MYA-4624 / DSM 980 / FGSC 10383</strain>
        <strain evidence="3">S mat+</strain>
    </source>
</reference>
<organism evidence="3">
    <name type="scientific">Podospora anserina (strain S / ATCC MYA-4624 / DSM 980 / FGSC 10383)</name>
    <name type="common">Pleurage anserina</name>
    <dbReference type="NCBI Taxonomy" id="515849"/>
    <lineage>
        <taxon>Eukaryota</taxon>
        <taxon>Fungi</taxon>
        <taxon>Dikarya</taxon>
        <taxon>Ascomycota</taxon>
        <taxon>Pezizomycotina</taxon>
        <taxon>Sordariomycetes</taxon>
        <taxon>Sordariomycetidae</taxon>
        <taxon>Sordariales</taxon>
        <taxon>Podosporaceae</taxon>
        <taxon>Podospora</taxon>
        <taxon>Podospora anserina</taxon>
    </lineage>
</organism>
<name>B2AW48_PODAN</name>
<dbReference type="GeneID" id="6191992"/>
<feature type="region of interest" description="Disordered" evidence="1">
    <location>
        <begin position="164"/>
        <end position="190"/>
    </location>
</feature>
<dbReference type="VEuPathDB" id="FungiDB:PODANS_7_5935"/>
<feature type="compositionally biased region" description="Polar residues" evidence="1">
    <location>
        <begin position="205"/>
        <end position="215"/>
    </location>
</feature>
<evidence type="ECO:0000313" key="5">
    <source>
        <dbReference type="Proteomes" id="UP000001197"/>
    </source>
</evidence>
<dbReference type="EMBL" id="FO904942">
    <property type="protein sequence ID" value="CDP32095.1"/>
    <property type="molecule type" value="Genomic_DNA"/>
</dbReference>